<dbReference type="SUPFAM" id="SSF103084">
    <property type="entry name" value="Holliday junction resolvase RusA"/>
    <property type="match status" value="1"/>
</dbReference>
<dbReference type="InterPro" id="IPR008822">
    <property type="entry name" value="Endonuclease_RusA-like"/>
</dbReference>
<dbReference type="EMBL" id="NVMX01000145">
    <property type="protein sequence ID" value="PDZ94658.1"/>
    <property type="molecule type" value="Genomic_DNA"/>
</dbReference>
<evidence type="ECO:0000313" key="1">
    <source>
        <dbReference type="EMBL" id="PDZ94658.1"/>
    </source>
</evidence>
<dbReference type="Pfam" id="PF05866">
    <property type="entry name" value="RusA"/>
    <property type="match status" value="1"/>
</dbReference>
<evidence type="ECO:0000313" key="2">
    <source>
        <dbReference type="Proteomes" id="UP000219922"/>
    </source>
</evidence>
<dbReference type="AlphaFoldDB" id="A0A9X6STS2"/>
<comment type="caution">
    <text evidence="1">The sequence shown here is derived from an EMBL/GenBank/DDBJ whole genome shotgun (WGS) entry which is preliminary data.</text>
</comment>
<name>A0A9X6STS2_BACCE</name>
<protein>
    <submittedName>
        <fullName evidence="1">Uncharacterized protein</fullName>
    </submittedName>
</protein>
<accession>A0A9X6STS2</accession>
<proteinExistence type="predicted"/>
<sequence>MYKESGSAAKGTKKKHLVVPTWNHLYQIRNSKKFLDSWALKHKEKIEILTRQWMLENDWETTHDTKVYVDVWIYWSDARERDCHNIDKIIMDAFEDAGIYDNDCNALVRYQDFDIDMQNPRVEVEFTVGSRFVRKEQVEKQKKQKKLEEKRRKSI</sequence>
<dbReference type="GO" id="GO:0006281">
    <property type="term" value="P:DNA repair"/>
    <property type="evidence" value="ECO:0007669"/>
    <property type="project" value="InterPro"/>
</dbReference>
<gene>
    <name evidence="1" type="ORF">CON36_32680</name>
</gene>
<organism evidence="1 2">
    <name type="scientific">Bacillus cereus</name>
    <dbReference type="NCBI Taxonomy" id="1396"/>
    <lineage>
        <taxon>Bacteria</taxon>
        <taxon>Bacillati</taxon>
        <taxon>Bacillota</taxon>
        <taxon>Bacilli</taxon>
        <taxon>Bacillales</taxon>
        <taxon>Bacillaceae</taxon>
        <taxon>Bacillus</taxon>
        <taxon>Bacillus cereus group</taxon>
    </lineage>
</organism>
<dbReference type="InterPro" id="IPR036614">
    <property type="entry name" value="RusA-like_sf"/>
</dbReference>
<dbReference type="GO" id="GO:0000287">
    <property type="term" value="F:magnesium ion binding"/>
    <property type="evidence" value="ECO:0007669"/>
    <property type="project" value="InterPro"/>
</dbReference>
<dbReference type="Proteomes" id="UP000219922">
    <property type="component" value="Unassembled WGS sequence"/>
</dbReference>
<dbReference type="GO" id="GO:0006310">
    <property type="term" value="P:DNA recombination"/>
    <property type="evidence" value="ECO:0007669"/>
    <property type="project" value="InterPro"/>
</dbReference>
<reference evidence="1 2" key="1">
    <citation type="submission" date="2017-09" db="EMBL/GenBank/DDBJ databases">
        <title>Large-scale bioinformatics analysis of Bacillus genomes uncovers conserved roles of natural products in bacterial physiology.</title>
        <authorList>
            <consortium name="Agbiome Team Llc"/>
            <person name="Bleich R.M."/>
            <person name="Grubbs K.J."/>
            <person name="Santa Maria K.C."/>
            <person name="Allen S.E."/>
            <person name="Farag S."/>
            <person name="Shank E.A."/>
            <person name="Bowers A."/>
        </authorList>
    </citation>
    <scope>NUCLEOTIDE SEQUENCE [LARGE SCALE GENOMIC DNA]</scope>
    <source>
        <strain evidence="1 2">AFS092789</strain>
    </source>
</reference>
<dbReference type="Gene3D" id="3.30.1330.70">
    <property type="entry name" value="Holliday junction resolvase RusA"/>
    <property type="match status" value="1"/>
</dbReference>